<dbReference type="Proteomes" id="UP000320239">
    <property type="component" value="Unassembled WGS sequence"/>
</dbReference>
<reference evidence="1 2" key="1">
    <citation type="submission" date="2019-06" db="EMBL/GenBank/DDBJ databases">
        <title>Sequencing the genomes of 1000 actinobacteria strains.</title>
        <authorList>
            <person name="Klenk H.-P."/>
        </authorList>
    </citation>
    <scope>NUCLEOTIDE SEQUENCE [LARGE SCALE GENOMIC DNA]</scope>
    <source>
        <strain evidence="1 2">DSM 43866</strain>
    </source>
</reference>
<protein>
    <submittedName>
        <fullName evidence="1">Uncharacterized protein</fullName>
    </submittedName>
</protein>
<comment type="caution">
    <text evidence="1">The sequence shown here is derived from an EMBL/GenBank/DDBJ whole genome shotgun (WGS) entry which is preliminary data.</text>
</comment>
<dbReference type="RefSeq" id="WP_122978429.1">
    <property type="nucleotide sequence ID" value="NZ_BOMX01000156.1"/>
</dbReference>
<accession>A0A561VCN6</accession>
<keyword evidence="2" id="KW-1185">Reference proteome</keyword>
<dbReference type="AlphaFoldDB" id="A0A561VCN6"/>
<sequence>MPARRYNCRCGKKRYRDERQALAAAAADQRAHHVAATVYRCPGGLAWHVTSRGCTPQALRSVGRRLAYELVAHGEVDLDEFRARVAGTDPRRRARVSRCARQMTDLALTRWAPAAAGIRLAATDRAGLARVVQIGLDGYAAERAR</sequence>
<evidence type="ECO:0000313" key="1">
    <source>
        <dbReference type="EMBL" id="TWG09357.1"/>
    </source>
</evidence>
<gene>
    <name evidence="1" type="ORF">FHX34_10872</name>
</gene>
<dbReference type="EMBL" id="VIWY01000008">
    <property type="protein sequence ID" value="TWG09357.1"/>
    <property type="molecule type" value="Genomic_DNA"/>
</dbReference>
<evidence type="ECO:0000313" key="2">
    <source>
        <dbReference type="Proteomes" id="UP000320239"/>
    </source>
</evidence>
<organism evidence="1 2">
    <name type="scientific">Actinoplanes teichomyceticus</name>
    <dbReference type="NCBI Taxonomy" id="1867"/>
    <lineage>
        <taxon>Bacteria</taxon>
        <taxon>Bacillati</taxon>
        <taxon>Actinomycetota</taxon>
        <taxon>Actinomycetes</taxon>
        <taxon>Micromonosporales</taxon>
        <taxon>Micromonosporaceae</taxon>
        <taxon>Actinoplanes</taxon>
    </lineage>
</organism>
<proteinExistence type="predicted"/>
<dbReference type="OrthoDB" id="3298792at2"/>
<name>A0A561VCN6_ACTTI</name>